<dbReference type="EMBL" id="LDAU01000214">
    <property type="protein sequence ID" value="KRW99365.1"/>
    <property type="molecule type" value="Genomic_DNA"/>
</dbReference>
<evidence type="ECO:0000313" key="2">
    <source>
        <dbReference type="EMBL" id="KRW99365.1"/>
    </source>
</evidence>
<dbReference type="AlphaFoldDB" id="A0A0V0QAX6"/>
<protein>
    <submittedName>
        <fullName evidence="2">Uncharacterized protein</fullName>
    </submittedName>
</protein>
<dbReference type="Proteomes" id="UP000054937">
    <property type="component" value="Unassembled WGS sequence"/>
</dbReference>
<gene>
    <name evidence="2" type="ORF">PPERSA_02477</name>
</gene>
<feature type="region of interest" description="Disordered" evidence="1">
    <location>
        <begin position="1"/>
        <end position="20"/>
    </location>
</feature>
<proteinExistence type="predicted"/>
<name>A0A0V0QAX6_PSEPJ</name>
<organism evidence="2 3">
    <name type="scientific">Pseudocohnilembus persalinus</name>
    <name type="common">Ciliate</name>
    <dbReference type="NCBI Taxonomy" id="266149"/>
    <lineage>
        <taxon>Eukaryota</taxon>
        <taxon>Sar</taxon>
        <taxon>Alveolata</taxon>
        <taxon>Ciliophora</taxon>
        <taxon>Intramacronucleata</taxon>
        <taxon>Oligohymenophorea</taxon>
        <taxon>Scuticociliatia</taxon>
        <taxon>Philasterida</taxon>
        <taxon>Pseudocohnilembidae</taxon>
        <taxon>Pseudocohnilembus</taxon>
    </lineage>
</organism>
<evidence type="ECO:0000256" key="1">
    <source>
        <dbReference type="SAM" id="MobiDB-lite"/>
    </source>
</evidence>
<evidence type="ECO:0000313" key="3">
    <source>
        <dbReference type="Proteomes" id="UP000054937"/>
    </source>
</evidence>
<accession>A0A0V0QAX6</accession>
<feature type="compositionally biased region" description="Basic residues" evidence="1">
    <location>
        <begin position="11"/>
        <end position="20"/>
    </location>
</feature>
<comment type="caution">
    <text evidence="2">The sequence shown here is derived from an EMBL/GenBank/DDBJ whole genome shotgun (WGS) entry which is preliminary data.</text>
</comment>
<keyword evidence="3" id="KW-1185">Reference proteome</keyword>
<sequence length="276" mass="32063">MDPKEVNSKKFQQKQKHKINQHKAVQKYVGKLVHENQPNYYVKQNPQQFQQQQQYQIQTQGKSQGIVKSNPQFVSQIQYQGQQGQPQIVQSKVISHSQLPVQYQQVQPQVIQSQPYLKNKNIVGRKSDQRFVPKTFKQQQQQPVKIQQQQQQIVGQPQKQQVIQQQPQFSQKKIISPQYKNSTTINQSHQPVQIMKYQQHDPKAVLASPAQVNNAIVNGQLIQQQVNLRKLQQPDKFSAKNGNYIVSNKFDDSQGIKIQQNKKFVTNQIKNQVKAI</sequence>
<reference evidence="2 3" key="1">
    <citation type="journal article" date="2015" name="Sci. Rep.">
        <title>Genome of the facultative scuticociliatosis pathogen Pseudocohnilembus persalinus provides insight into its virulence through horizontal gene transfer.</title>
        <authorList>
            <person name="Xiong J."/>
            <person name="Wang G."/>
            <person name="Cheng J."/>
            <person name="Tian M."/>
            <person name="Pan X."/>
            <person name="Warren A."/>
            <person name="Jiang C."/>
            <person name="Yuan D."/>
            <person name="Miao W."/>
        </authorList>
    </citation>
    <scope>NUCLEOTIDE SEQUENCE [LARGE SCALE GENOMIC DNA]</scope>
    <source>
        <strain evidence="2">36N120E</strain>
    </source>
</reference>
<dbReference type="InParanoid" id="A0A0V0QAX6"/>
<dbReference type="OMA" id="HENQPNY"/>